<evidence type="ECO:0000256" key="5">
    <source>
        <dbReference type="ARBA" id="ARBA00023242"/>
    </source>
</evidence>
<gene>
    <name evidence="7" type="ORF">SVIM_LOCUS262616</name>
</gene>
<feature type="domain" description="MADS-box" evidence="6">
    <location>
        <begin position="34"/>
        <end position="75"/>
    </location>
</feature>
<sequence>MVINAADLFLCFLCQKSRANHTMTPLENNKNTKSYEDRKNTLKKKARELAILCDVPVCLICVDPDGTPETWPEEKERVVEVLKAYKASPTVNNVEGEAKVVHEAPRVFETWDPRFDYLPEESLMDVLKILERQSQVVDQVVGKEQTGKKRKIMHDKIKSKTVGDVNKMEAGNHSDISSFLGKISGSSSSDFHTAVDLELISGKYRNLDSVHGGSS</sequence>
<dbReference type="SMART" id="SM00432">
    <property type="entry name" value="MADS"/>
    <property type="match status" value="1"/>
</dbReference>
<dbReference type="AlphaFoldDB" id="A0A6N2LPW8"/>
<evidence type="ECO:0000256" key="2">
    <source>
        <dbReference type="ARBA" id="ARBA00023015"/>
    </source>
</evidence>
<proteinExistence type="predicted"/>
<dbReference type="InterPro" id="IPR002100">
    <property type="entry name" value="TF_MADSbox"/>
</dbReference>
<reference evidence="7" key="1">
    <citation type="submission" date="2019-03" db="EMBL/GenBank/DDBJ databases">
        <authorList>
            <person name="Mank J."/>
            <person name="Almeida P."/>
        </authorList>
    </citation>
    <scope>NUCLEOTIDE SEQUENCE</scope>
    <source>
        <strain evidence="7">78183</strain>
    </source>
</reference>
<organism evidence="7">
    <name type="scientific">Salix viminalis</name>
    <name type="common">Common osier</name>
    <name type="synonym">Basket willow</name>
    <dbReference type="NCBI Taxonomy" id="40686"/>
    <lineage>
        <taxon>Eukaryota</taxon>
        <taxon>Viridiplantae</taxon>
        <taxon>Streptophyta</taxon>
        <taxon>Embryophyta</taxon>
        <taxon>Tracheophyta</taxon>
        <taxon>Spermatophyta</taxon>
        <taxon>Magnoliopsida</taxon>
        <taxon>eudicotyledons</taxon>
        <taxon>Gunneridae</taxon>
        <taxon>Pentapetalae</taxon>
        <taxon>rosids</taxon>
        <taxon>fabids</taxon>
        <taxon>Malpighiales</taxon>
        <taxon>Salicaceae</taxon>
        <taxon>Saliceae</taxon>
        <taxon>Salix</taxon>
    </lineage>
</organism>
<evidence type="ECO:0000259" key="6">
    <source>
        <dbReference type="PROSITE" id="PS50066"/>
    </source>
</evidence>
<dbReference type="EMBL" id="CAADRP010001596">
    <property type="protein sequence ID" value="VFU43132.1"/>
    <property type="molecule type" value="Genomic_DNA"/>
</dbReference>
<dbReference type="InterPro" id="IPR036879">
    <property type="entry name" value="TF_MADSbox_sf"/>
</dbReference>
<evidence type="ECO:0000256" key="3">
    <source>
        <dbReference type="ARBA" id="ARBA00023125"/>
    </source>
</evidence>
<dbReference type="GO" id="GO:0046983">
    <property type="term" value="F:protein dimerization activity"/>
    <property type="evidence" value="ECO:0007669"/>
    <property type="project" value="InterPro"/>
</dbReference>
<dbReference type="Pfam" id="PF00319">
    <property type="entry name" value="SRF-TF"/>
    <property type="match status" value="1"/>
</dbReference>
<accession>A0A6N2LPW8</accession>
<evidence type="ECO:0000256" key="1">
    <source>
        <dbReference type="ARBA" id="ARBA00004123"/>
    </source>
</evidence>
<keyword evidence="5" id="KW-0539">Nucleus</keyword>
<protein>
    <recommendedName>
        <fullName evidence="6">MADS-box domain-containing protein</fullName>
    </recommendedName>
</protein>
<dbReference type="Gene3D" id="3.40.1810.10">
    <property type="entry name" value="Transcription factor, MADS-box"/>
    <property type="match status" value="1"/>
</dbReference>
<keyword evidence="3" id="KW-0238">DNA-binding</keyword>
<keyword evidence="2" id="KW-0805">Transcription regulation</keyword>
<name>A0A6N2LPW8_SALVM</name>
<dbReference type="SUPFAM" id="SSF55455">
    <property type="entry name" value="SRF-like"/>
    <property type="match status" value="1"/>
</dbReference>
<keyword evidence="4" id="KW-0804">Transcription</keyword>
<evidence type="ECO:0000256" key="4">
    <source>
        <dbReference type="ARBA" id="ARBA00023163"/>
    </source>
</evidence>
<dbReference type="GO" id="GO:0003677">
    <property type="term" value="F:DNA binding"/>
    <property type="evidence" value="ECO:0007669"/>
    <property type="project" value="UniProtKB-KW"/>
</dbReference>
<dbReference type="GO" id="GO:0005634">
    <property type="term" value="C:nucleus"/>
    <property type="evidence" value="ECO:0007669"/>
    <property type="project" value="UniProtKB-SubCell"/>
</dbReference>
<dbReference type="CDD" id="cd00120">
    <property type="entry name" value="MADS"/>
    <property type="match status" value="1"/>
</dbReference>
<comment type="subcellular location">
    <subcellularLocation>
        <location evidence="1">Nucleus</location>
    </subcellularLocation>
</comment>
<dbReference type="PROSITE" id="PS50066">
    <property type="entry name" value="MADS_BOX_2"/>
    <property type="match status" value="1"/>
</dbReference>
<evidence type="ECO:0000313" key="7">
    <source>
        <dbReference type="EMBL" id="VFU43132.1"/>
    </source>
</evidence>